<protein>
    <submittedName>
        <fullName evidence="1">Uncharacterized protein</fullName>
    </submittedName>
</protein>
<accession>D5ACS4</accession>
<reference evidence="1" key="1">
    <citation type="submission" date="2010-04" db="EMBL/GenBank/DDBJ databases">
        <authorList>
            <person name="Reid K.E."/>
            <person name="Liao N."/>
            <person name="Chan S."/>
            <person name="Docking R."/>
            <person name="Taylor G."/>
            <person name="Moore R."/>
            <person name="Mayo M."/>
            <person name="Munro S."/>
            <person name="King J."/>
            <person name="Yanchuk A."/>
            <person name="Holt R."/>
            <person name="Jones S."/>
            <person name="Marra M."/>
            <person name="Ritland C.E."/>
            <person name="Ritland K."/>
            <person name="Bohlmann J."/>
        </authorList>
    </citation>
    <scope>NUCLEOTIDE SEQUENCE</scope>
    <source>
        <tissue evidence="1">Bud</tissue>
    </source>
</reference>
<dbReference type="EMBL" id="BT124064">
    <property type="protein sequence ID" value="ADE77343.1"/>
    <property type="molecule type" value="mRNA"/>
</dbReference>
<name>D5ACS4_PICSI</name>
<sequence length="104" mass="11747">MMTIERETSLIEVHLWIGDSQLVLEIGKGMIGSTTKEDHMMQGVIAALPHHLHVVDGEEIQEKEVGLLLELLQRIIIESLIWIGEEMIKEGGEGIGWMMHTSYI</sequence>
<organism evidence="1">
    <name type="scientific">Picea sitchensis</name>
    <name type="common">Sitka spruce</name>
    <name type="synonym">Pinus sitchensis</name>
    <dbReference type="NCBI Taxonomy" id="3332"/>
    <lineage>
        <taxon>Eukaryota</taxon>
        <taxon>Viridiplantae</taxon>
        <taxon>Streptophyta</taxon>
        <taxon>Embryophyta</taxon>
        <taxon>Tracheophyta</taxon>
        <taxon>Spermatophyta</taxon>
        <taxon>Pinopsida</taxon>
        <taxon>Pinidae</taxon>
        <taxon>Conifers I</taxon>
        <taxon>Pinales</taxon>
        <taxon>Pinaceae</taxon>
        <taxon>Picea</taxon>
    </lineage>
</organism>
<dbReference type="AlphaFoldDB" id="D5ACS4"/>
<evidence type="ECO:0000313" key="1">
    <source>
        <dbReference type="EMBL" id="ADE77343.1"/>
    </source>
</evidence>
<proteinExistence type="evidence at transcript level"/>